<keyword evidence="2" id="KW-1185">Reference proteome</keyword>
<gene>
    <name evidence="1" type="ORF">CROQUDRAFT_101058</name>
</gene>
<reference evidence="1" key="1">
    <citation type="submission" date="2013-11" db="EMBL/GenBank/DDBJ databases">
        <title>Genome sequence of the fusiform rust pathogen reveals effectors for host alternation and coevolution with pine.</title>
        <authorList>
            <consortium name="DOE Joint Genome Institute"/>
            <person name="Smith K."/>
            <person name="Pendleton A."/>
            <person name="Kubisiak T."/>
            <person name="Anderson C."/>
            <person name="Salamov A."/>
            <person name="Aerts A."/>
            <person name="Riley R."/>
            <person name="Clum A."/>
            <person name="Lindquist E."/>
            <person name="Ence D."/>
            <person name="Campbell M."/>
            <person name="Kronenberg Z."/>
            <person name="Feau N."/>
            <person name="Dhillon B."/>
            <person name="Hamelin R."/>
            <person name="Burleigh J."/>
            <person name="Smith J."/>
            <person name="Yandell M."/>
            <person name="Nelson C."/>
            <person name="Grigoriev I."/>
            <person name="Davis J."/>
        </authorList>
    </citation>
    <scope>NUCLEOTIDE SEQUENCE</scope>
    <source>
        <strain evidence="1">G11</strain>
    </source>
</reference>
<evidence type="ECO:0000313" key="1">
    <source>
        <dbReference type="EMBL" id="KAG0139787.1"/>
    </source>
</evidence>
<sequence length="138" mass="15620">MALRTINAKLGDQEVKAVGVAVLKPSGDIKIYTMTHAMAWWLLENKHQWTTIADPRLVTQASQYSVVLHSIPAEVDPTRPEFLELPGQRPTTSNQERRTMVRRPLPAWISLCQDSYSVLQLPRTGPHRGTLQEQTDVH</sequence>
<dbReference type="AlphaFoldDB" id="A0A9P6N8N5"/>
<dbReference type="EMBL" id="MU167523">
    <property type="protein sequence ID" value="KAG0139787.1"/>
    <property type="molecule type" value="Genomic_DNA"/>
</dbReference>
<evidence type="ECO:0000313" key="2">
    <source>
        <dbReference type="Proteomes" id="UP000886653"/>
    </source>
</evidence>
<comment type="caution">
    <text evidence="1">The sequence shown here is derived from an EMBL/GenBank/DDBJ whole genome shotgun (WGS) entry which is preliminary data.</text>
</comment>
<accession>A0A9P6N8N5</accession>
<protein>
    <submittedName>
        <fullName evidence="1">Uncharacterized protein</fullName>
    </submittedName>
</protein>
<dbReference type="OrthoDB" id="2499852at2759"/>
<name>A0A9P6N8N5_9BASI</name>
<dbReference type="Proteomes" id="UP000886653">
    <property type="component" value="Unassembled WGS sequence"/>
</dbReference>
<organism evidence="1 2">
    <name type="scientific">Cronartium quercuum f. sp. fusiforme G11</name>
    <dbReference type="NCBI Taxonomy" id="708437"/>
    <lineage>
        <taxon>Eukaryota</taxon>
        <taxon>Fungi</taxon>
        <taxon>Dikarya</taxon>
        <taxon>Basidiomycota</taxon>
        <taxon>Pucciniomycotina</taxon>
        <taxon>Pucciniomycetes</taxon>
        <taxon>Pucciniales</taxon>
        <taxon>Coleosporiaceae</taxon>
        <taxon>Cronartium</taxon>
    </lineage>
</organism>
<proteinExistence type="predicted"/>